<evidence type="ECO:0000256" key="3">
    <source>
        <dbReference type="SAM" id="MobiDB-lite"/>
    </source>
</evidence>
<dbReference type="Pfam" id="PF23302">
    <property type="entry name" value="HTH_DNAJC9"/>
    <property type="match status" value="1"/>
</dbReference>
<evidence type="ECO:0000256" key="2">
    <source>
        <dbReference type="SAM" id="Coils"/>
    </source>
</evidence>
<name>A0A6P8IBH2_ACTTE</name>
<dbReference type="InterPro" id="IPR001623">
    <property type="entry name" value="DnaJ_domain"/>
</dbReference>
<sequence length="258" mass="30031">MSFLENLKELFGTESLYEVLCLEKSASDSEVKRAYRKLSLKVHPDRAEEKDRPTATKKFQCLSKIYTVLSDKEKRALYDESGEIDDEVVQQERDWDAYWRLLFKKITLEDIKEFEEKYKGSDEEVNDLKSAYMDYEGDMDQIMENVLCSTAEDEDRFKDILGDLIKKKELPKYKNFASESKVKKRARKKKAEQEAAEAEEMAAELGLHDKSENGLHQLILKRQSDRASAMDDMLAGLEAKYRKPKATKKHKSTEKSKK</sequence>
<dbReference type="PANTHER" id="PTHR44144">
    <property type="entry name" value="DNAJ HOMOLOG SUBFAMILY C MEMBER 9"/>
    <property type="match status" value="1"/>
</dbReference>
<gene>
    <name evidence="6" type="primary">LOC116300028</name>
</gene>
<dbReference type="Gene3D" id="1.10.287.110">
    <property type="entry name" value="DnaJ domain"/>
    <property type="match status" value="1"/>
</dbReference>
<keyword evidence="2" id="KW-0175">Coiled coil</keyword>
<dbReference type="SMART" id="SM00271">
    <property type="entry name" value="DnaJ"/>
    <property type="match status" value="1"/>
</dbReference>
<dbReference type="SUPFAM" id="SSF46565">
    <property type="entry name" value="Chaperone J-domain"/>
    <property type="match status" value="1"/>
</dbReference>
<dbReference type="CDD" id="cd06257">
    <property type="entry name" value="DnaJ"/>
    <property type="match status" value="1"/>
</dbReference>
<dbReference type="OrthoDB" id="110024at2759"/>
<dbReference type="GO" id="GO:0005737">
    <property type="term" value="C:cytoplasm"/>
    <property type="evidence" value="ECO:0007669"/>
    <property type="project" value="TreeGrafter"/>
</dbReference>
<dbReference type="AlphaFoldDB" id="A0A6P8IBH2"/>
<evidence type="ECO:0000259" key="4">
    <source>
        <dbReference type="PROSITE" id="PS50076"/>
    </source>
</evidence>
<dbReference type="InterPro" id="IPR056453">
    <property type="entry name" value="HTH_DNAJC9"/>
</dbReference>
<feature type="region of interest" description="Disordered" evidence="3">
    <location>
        <begin position="238"/>
        <end position="258"/>
    </location>
</feature>
<dbReference type="FunCoup" id="A0A6P8IBH2">
    <property type="interactions" value="1512"/>
</dbReference>
<dbReference type="GeneID" id="116300028"/>
<dbReference type="GO" id="GO:0005634">
    <property type="term" value="C:nucleus"/>
    <property type="evidence" value="ECO:0007669"/>
    <property type="project" value="TreeGrafter"/>
</dbReference>
<reference evidence="6" key="1">
    <citation type="submission" date="2025-08" db="UniProtKB">
        <authorList>
            <consortium name="RefSeq"/>
        </authorList>
    </citation>
    <scope>IDENTIFICATION</scope>
    <source>
        <tissue evidence="6">Tentacle</tissue>
    </source>
</reference>
<feature type="region of interest" description="Disordered" evidence="3">
    <location>
        <begin position="180"/>
        <end position="209"/>
    </location>
</feature>
<keyword evidence="5" id="KW-1185">Reference proteome</keyword>
<dbReference type="RefSeq" id="XP_031564646.1">
    <property type="nucleotide sequence ID" value="XM_031708786.1"/>
</dbReference>
<dbReference type="Proteomes" id="UP000515163">
    <property type="component" value="Unplaced"/>
</dbReference>
<evidence type="ECO:0000256" key="1">
    <source>
        <dbReference type="ARBA" id="ARBA00022553"/>
    </source>
</evidence>
<dbReference type="InterPro" id="IPR036869">
    <property type="entry name" value="J_dom_sf"/>
</dbReference>
<dbReference type="KEGG" id="aten:116300028"/>
<feature type="compositionally biased region" description="Basic residues" evidence="3">
    <location>
        <begin position="242"/>
        <end position="252"/>
    </location>
</feature>
<dbReference type="InParanoid" id="A0A6P8IBH2"/>
<feature type="coiled-coil region" evidence="2">
    <location>
        <begin position="111"/>
        <end position="145"/>
    </location>
</feature>
<accession>A0A6P8IBH2</accession>
<evidence type="ECO:0000313" key="5">
    <source>
        <dbReference type="Proteomes" id="UP000515163"/>
    </source>
</evidence>
<dbReference type="FunFam" id="1.10.287.110:FF:000035">
    <property type="entry name" value="DnaJ homolog subfamily C member 9"/>
    <property type="match status" value="1"/>
</dbReference>
<dbReference type="GO" id="GO:0031072">
    <property type="term" value="F:heat shock protein binding"/>
    <property type="evidence" value="ECO:0007669"/>
    <property type="project" value="TreeGrafter"/>
</dbReference>
<dbReference type="PRINTS" id="PR00625">
    <property type="entry name" value="JDOMAIN"/>
</dbReference>
<proteinExistence type="predicted"/>
<dbReference type="PANTHER" id="PTHR44144:SF1">
    <property type="entry name" value="DNAJ HOMOLOG SUBFAMILY C MEMBER 9"/>
    <property type="match status" value="1"/>
</dbReference>
<dbReference type="PROSITE" id="PS50076">
    <property type="entry name" value="DNAJ_2"/>
    <property type="match status" value="1"/>
</dbReference>
<feature type="domain" description="J" evidence="4">
    <location>
        <begin position="15"/>
        <end position="82"/>
    </location>
</feature>
<organism evidence="5 6">
    <name type="scientific">Actinia tenebrosa</name>
    <name type="common">Australian red waratah sea anemone</name>
    <dbReference type="NCBI Taxonomy" id="6105"/>
    <lineage>
        <taxon>Eukaryota</taxon>
        <taxon>Metazoa</taxon>
        <taxon>Cnidaria</taxon>
        <taxon>Anthozoa</taxon>
        <taxon>Hexacorallia</taxon>
        <taxon>Actiniaria</taxon>
        <taxon>Actiniidae</taxon>
        <taxon>Actinia</taxon>
    </lineage>
</organism>
<keyword evidence="1" id="KW-0597">Phosphoprotein</keyword>
<dbReference type="InterPro" id="IPR052594">
    <property type="entry name" value="J_domain-containing_protein"/>
</dbReference>
<evidence type="ECO:0000313" key="6">
    <source>
        <dbReference type="RefSeq" id="XP_031564646.1"/>
    </source>
</evidence>
<protein>
    <submittedName>
        <fullName evidence="6">DnaJ homolog subfamily C member 9-like</fullName>
    </submittedName>
</protein>
<dbReference type="Pfam" id="PF00226">
    <property type="entry name" value="DnaJ"/>
    <property type="match status" value="1"/>
</dbReference>